<dbReference type="EMBL" id="LGRX02005494">
    <property type="protein sequence ID" value="KAK3278374.1"/>
    <property type="molecule type" value="Genomic_DNA"/>
</dbReference>
<accession>A0AAE0LB50</accession>
<protein>
    <submittedName>
        <fullName evidence="1">Uncharacterized protein</fullName>
    </submittedName>
</protein>
<reference evidence="1 2" key="1">
    <citation type="journal article" date="2015" name="Genome Biol. Evol.">
        <title>Comparative Genomics of a Bacterivorous Green Alga Reveals Evolutionary Causalities and Consequences of Phago-Mixotrophic Mode of Nutrition.</title>
        <authorList>
            <person name="Burns J.A."/>
            <person name="Paasch A."/>
            <person name="Narechania A."/>
            <person name="Kim E."/>
        </authorList>
    </citation>
    <scope>NUCLEOTIDE SEQUENCE [LARGE SCALE GENOMIC DNA]</scope>
    <source>
        <strain evidence="1 2">PLY_AMNH</strain>
    </source>
</reference>
<proteinExistence type="predicted"/>
<keyword evidence="2" id="KW-1185">Reference proteome</keyword>
<dbReference type="AlphaFoldDB" id="A0AAE0LB50"/>
<sequence>MNADDDVDKLFQVKRLLSRLMNTVAGGVLCLEAILQGGAIQTSTTSLEVLVLFAEECGVRDVLANADTFHKVCCGEGTSVGAARAEALSEGTERWWRGPRWVPPGRKHCLRALSGGGGPRWVPPGRKHCLRALSGGGGDLGGCRQGGSTV</sequence>
<dbReference type="Proteomes" id="UP001190700">
    <property type="component" value="Unassembled WGS sequence"/>
</dbReference>
<organism evidence="1 2">
    <name type="scientific">Cymbomonas tetramitiformis</name>
    <dbReference type="NCBI Taxonomy" id="36881"/>
    <lineage>
        <taxon>Eukaryota</taxon>
        <taxon>Viridiplantae</taxon>
        <taxon>Chlorophyta</taxon>
        <taxon>Pyramimonadophyceae</taxon>
        <taxon>Pyramimonadales</taxon>
        <taxon>Pyramimonadaceae</taxon>
        <taxon>Cymbomonas</taxon>
    </lineage>
</organism>
<comment type="caution">
    <text evidence="1">The sequence shown here is derived from an EMBL/GenBank/DDBJ whole genome shotgun (WGS) entry which is preliminary data.</text>
</comment>
<evidence type="ECO:0000313" key="2">
    <source>
        <dbReference type="Proteomes" id="UP001190700"/>
    </source>
</evidence>
<name>A0AAE0LB50_9CHLO</name>
<gene>
    <name evidence="1" type="ORF">CYMTET_13688</name>
</gene>
<evidence type="ECO:0000313" key="1">
    <source>
        <dbReference type="EMBL" id="KAK3278374.1"/>
    </source>
</evidence>